<dbReference type="Gene3D" id="3.30.1380.20">
    <property type="entry name" value="Trafficking protein particle complex subunit 3"/>
    <property type="match status" value="1"/>
</dbReference>
<gene>
    <name evidence="1" type="ORF">JOC74_003794</name>
</gene>
<evidence type="ECO:0000313" key="2">
    <source>
        <dbReference type="Proteomes" id="UP000674416"/>
    </source>
</evidence>
<keyword evidence="2" id="KW-1185">Reference proteome</keyword>
<evidence type="ECO:0000313" key="1">
    <source>
        <dbReference type="EMBL" id="MBP1083280.1"/>
    </source>
</evidence>
<dbReference type="InterPro" id="IPR024096">
    <property type="entry name" value="NO_sig/Golgi_transp_ligand-bd"/>
</dbReference>
<proteinExistence type="predicted"/>
<comment type="caution">
    <text evidence="1">The sequence shown here is derived from an EMBL/GenBank/DDBJ whole genome shotgun (WGS) entry which is preliminary data.</text>
</comment>
<name>A0ABS4D0X2_9BACI</name>
<dbReference type="SUPFAM" id="SSF111126">
    <property type="entry name" value="Ligand-binding domain in the NO signalling and Golgi transport"/>
    <property type="match status" value="1"/>
</dbReference>
<dbReference type="InterPro" id="IPR019642">
    <property type="entry name" value="DUF2507"/>
</dbReference>
<protein>
    <submittedName>
        <fullName evidence="1">Hydrocarbon binding protein</fullName>
    </submittedName>
</protein>
<accession>A0ABS4D0X2</accession>
<dbReference type="Pfam" id="PF10702">
    <property type="entry name" value="DUF2507"/>
    <property type="match status" value="1"/>
</dbReference>
<sequence>MSNYETKIEKFKEMEVSAFAYELIKEVLIPDLLGSEYPSMMYWAGKNIARKFPLDSWNDIPAFFQEAGWGNLVLVEAKKNRIEFTLDGPLVSNRLKHQKEPNFQLEAGFIAEQIQMLNNNIAESYEQIKKRTDKVELTVKWDLKDRV</sequence>
<dbReference type="Proteomes" id="UP000674416">
    <property type="component" value="Unassembled WGS sequence"/>
</dbReference>
<reference evidence="1 2" key="1">
    <citation type="submission" date="2021-01" db="EMBL/GenBank/DDBJ databases">
        <title>Genomic Encyclopedia of Type Strains, Phase IV (KMG-IV): sequencing the most valuable type-strain genomes for metagenomic binning, comparative biology and taxonomic classification.</title>
        <authorList>
            <person name="Goeker M."/>
        </authorList>
    </citation>
    <scope>NUCLEOTIDE SEQUENCE [LARGE SCALE GENOMIC DNA]</scope>
    <source>
        <strain evidence="1 2">DSM 103394</strain>
    </source>
</reference>
<dbReference type="EMBL" id="JAFDST010000005">
    <property type="protein sequence ID" value="MBP1083280.1"/>
    <property type="molecule type" value="Genomic_DNA"/>
</dbReference>
<organism evidence="1 2">
    <name type="scientific">Bacillus capparidis</name>
    <dbReference type="NCBI Taxonomy" id="1840411"/>
    <lineage>
        <taxon>Bacteria</taxon>
        <taxon>Bacillati</taxon>
        <taxon>Bacillota</taxon>
        <taxon>Bacilli</taxon>
        <taxon>Bacillales</taxon>
        <taxon>Bacillaceae</taxon>
        <taxon>Bacillus</taxon>
    </lineage>
</organism>